<evidence type="ECO:0000313" key="1">
    <source>
        <dbReference type="EMBL" id="RMZ72238.1"/>
    </source>
</evidence>
<proteinExistence type="predicted"/>
<keyword evidence="2" id="KW-1185">Reference proteome</keyword>
<organism evidence="1 2">
    <name type="scientific">Pyrenophora seminiperda CCB06</name>
    <dbReference type="NCBI Taxonomy" id="1302712"/>
    <lineage>
        <taxon>Eukaryota</taxon>
        <taxon>Fungi</taxon>
        <taxon>Dikarya</taxon>
        <taxon>Ascomycota</taxon>
        <taxon>Pezizomycotina</taxon>
        <taxon>Dothideomycetes</taxon>
        <taxon>Pleosporomycetidae</taxon>
        <taxon>Pleosporales</taxon>
        <taxon>Pleosporineae</taxon>
        <taxon>Pleosporaceae</taxon>
        <taxon>Pyrenophora</taxon>
    </lineage>
</organism>
<sequence length="86" mass="9433">MGAKLHPQGLCIDSVGGQYVYNEAATKATCEAYKNRNKGGEQWNQCPDCKMTVISNLPLCQSEGWHIGGDELEFYCKKNGAWGSMA</sequence>
<evidence type="ECO:0000313" key="2">
    <source>
        <dbReference type="Proteomes" id="UP000265663"/>
    </source>
</evidence>
<protein>
    <submittedName>
        <fullName evidence="1">Delta(24(24))-sterol reductase</fullName>
    </submittedName>
</protein>
<dbReference type="OrthoDB" id="3489571at2759"/>
<dbReference type="Proteomes" id="UP000265663">
    <property type="component" value="Unassembled WGS sequence"/>
</dbReference>
<dbReference type="EMBL" id="KE747829">
    <property type="protein sequence ID" value="RMZ72238.1"/>
    <property type="molecule type" value="Genomic_DNA"/>
</dbReference>
<accession>A0A3M7MCS2</accession>
<reference evidence="1 2" key="1">
    <citation type="journal article" date="2014" name="PLoS ONE">
        <title>De novo Genome Assembly of the Fungal Plant Pathogen Pyrenophora semeniperda.</title>
        <authorList>
            <person name="Soliai M.M."/>
            <person name="Meyer S.E."/>
            <person name="Udall J.A."/>
            <person name="Elzinga D.E."/>
            <person name="Hermansen R.A."/>
            <person name="Bodily P.M."/>
            <person name="Hart A.A."/>
            <person name="Coleman C.E."/>
        </authorList>
    </citation>
    <scope>NUCLEOTIDE SEQUENCE [LARGE SCALE GENOMIC DNA]</scope>
    <source>
        <strain evidence="1 2">CCB06</strain>
        <tissue evidence="1">Mycelium</tissue>
    </source>
</reference>
<name>A0A3M7MCS2_9PLEO</name>
<dbReference type="AlphaFoldDB" id="A0A3M7MCS2"/>
<gene>
    <name evidence="1" type="ORF">GMOD_00007249</name>
</gene>